<protein>
    <recommendedName>
        <fullName evidence="1">Gypsy retrotransposon integrase-like protein 1</fullName>
    </recommendedName>
</protein>
<accession>A0A674C8S7</accession>
<dbReference type="PANTHER" id="PTHR37984">
    <property type="entry name" value="PROTEIN CBG26694"/>
    <property type="match status" value="1"/>
</dbReference>
<dbReference type="GO" id="GO:0015074">
    <property type="term" value="P:DNA integration"/>
    <property type="evidence" value="ECO:0007669"/>
    <property type="project" value="InterPro"/>
</dbReference>
<dbReference type="Gene3D" id="3.30.420.10">
    <property type="entry name" value="Ribonuclease H-like superfamily/Ribonuclease H"/>
    <property type="match status" value="1"/>
</dbReference>
<dbReference type="Ensembl" id="ENSSTUT00000084773.1">
    <property type="protein sequence ID" value="ENSSTUP00000079636.1"/>
    <property type="gene ID" value="ENSSTUG00000035124.1"/>
</dbReference>
<reference evidence="3" key="1">
    <citation type="submission" date="2025-08" db="UniProtKB">
        <authorList>
            <consortium name="Ensembl"/>
        </authorList>
    </citation>
    <scope>IDENTIFICATION</scope>
</reference>
<dbReference type="InterPro" id="IPR001584">
    <property type="entry name" value="Integrase_cat-core"/>
</dbReference>
<organism evidence="3 4">
    <name type="scientific">Salmo trutta</name>
    <name type="common">Brown trout</name>
    <dbReference type="NCBI Taxonomy" id="8032"/>
    <lineage>
        <taxon>Eukaryota</taxon>
        <taxon>Metazoa</taxon>
        <taxon>Chordata</taxon>
        <taxon>Craniata</taxon>
        <taxon>Vertebrata</taxon>
        <taxon>Euteleostomi</taxon>
        <taxon>Actinopterygii</taxon>
        <taxon>Neopterygii</taxon>
        <taxon>Teleostei</taxon>
        <taxon>Protacanthopterygii</taxon>
        <taxon>Salmoniformes</taxon>
        <taxon>Salmonidae</taxon>
        <taxon>Salmoninae</taxon>
        <taxon>Salmo</taxon>
    </lineage>
</organism>
<dbReference type="PROSITE" id="PS50994">
    <property type="entry name" value="INTEGRASE"/>
    <property type="match status" value="1"/>
</dbReference>
<dbReference type="Proteomes" id="UP000472277">
    <property type="component" value="Chromosome 11"/>
</dbReference>
<dbReference type="GeneTree" id="ENSGT00940000163772"/>
<dbReference type="AlphaFoldDB" id="A0A674C8S7"/>
<proteinExistence type="predicted"/>
<name>A0A674C8S7_SALTR</name>
<dbReference type="InParanoid" id="A0A674C8S7"/>
<evidence type="ECO:0000256" key="1">
    <source>
        <dbReference type="ARBA" id="ARBA00039658"/>
    </source>
</evidence>
<evidence type="ECO:0000313" key="4">
    <source>
        <dbReference type="Proteomes" id="UP000472277"/>
    </source>
</evidence>
<evidence type="ECO:0000259" key="2">
    <source>
        <dbReference type="PROSITE" id="PS50994"/>
    </source>
</evidence>
<dbReference type="InterPro" id="IPR050951">
    <property type="entry name" value="Retrovirus_Pol_polyprotein"/>
</dbReference>
<dbReference type="GO" id="GO:0003676">
    <property type="term" value="F:nucleic acid binding"/>
    <property type="evidence" value="ECO:0007669"/>
    <property type="project" value="InterPro"/>
</dbReference>
<evidence type="ECO:0000313" key="3">
    <source>
        <dbReference type="Ensembl" id="ENSSTUP00000079636.1"/>
    </source>
</evidence>
<dbReference type="SUPFAM" id="SSF53098">
    <property type="entry name" value="Ribonuclease H-like"/>
    <property type="match status" value="1"/>
</dbReference>
<dbReference type="FunFam" id="3.30.420.10:FF:000032">
    <property type="entry name" value="Retrovirus-related Pol polyprotein from transposon 297-like Protein"/>
    <property type="match status" value="1"/>
</dbReference>
<dbReference type="Gene3D" id="1.10.340.70">
    <property type="match status" value="1"/>
</dbReference>
<reference evidence="3" key="2">
    <citation type="submission" date="2025-09" db="UniProtKB">
        <authorList>
            <consortium name="Ensembl"/>
        </authorList>
    </citation>
    <scope>IDENTIFICATION</scope>
</reference>
<sequence>MFFTRFQFRISYRPGSMNTKADALSRLFDTEDRPIDTTPILPASKLVAPVVWEVDADIERALQMEPAPSNCPTGRKYIPLGVRDQLIRWAHMLPSSGHLGVARTVQGLRGRYWWPTLAKDVRFYVSSCSVCAQSKAPRHLPRGKLQPLPVPQRPWSHLSVDFLTDLPPSQGNTTVLVVVDRFSKSCPLLPLPGLPTALHTAEALFTHVFRHYGVPEDIVSDRGPQFTSRVWRAFMERLGVSVSLTSGYHPESNGQVERVNQEVGRFLRSYCQDRPGEWSRYLPWAELAQNSLRHSSTNISPFQCVLGYQPVLAPWHQSQTEAPAVEDWVQRSKDTWRAVEESLRQAGRRQKMSTDRHRSEAPIFAPGDRVWLSTRNL</sequence>
<dbReference type="OMA" id="NCPTGRK"/>
<dbReference type="Pfam" id="PF17921">
    <property type="entry name" value="Integrase_H2C2"/>
    <property type="match status" value="1"/>
</dbReference>
<dbReference type="InterPro" id="IPR036397">
    <property type="entry name" value="RNaseH_sf"/>
</dbReference>
<dbReference type="Pfam" id="PF00665">
    <property type="entry name" value="rve"/>
    <property type="match status" value="1"/>
</dbReference>
<dbReference type="PANTHER" id="PTHR37984:SF15">
    <property type="entry name" value="INTEGRASE CATALYTIC DOMAIN-CONTAINING PROTEIN"/>
    <property type="match status" value="1"/>
</dbReference>
<dbReference type="InterPro" id="IPR012337">
    <property type="entry name" value="RNaseH-like_sf"/>
</dbReference>
<keyword evidence="4" id="KW-1185">Reference proteome</keyword>
<dbReference type="FunFam" id="1.10.340.70:FF:000001">
    <property type="entry name" value="Retrovirus-related Pol polyprotein from transposon gypsy-like Protein"/>
    <property type="match status" value="1"/>
</dbReference>
<feature type="domain" description="Integrase catalytic" evidence="2">
    <location>
        <begin position="150"/>
        <end position="309"/>
    </location>
</feature>
<dbReference type="InterPro" id="IPR041588">
    <property type="entry name" value="Integrase_H2C2"/>
</dbReference>